<gene>
    <name evidence="6" type="ORF">DYE49_09070</name>
    <name evidence="5" type="ORF">HNP77_000008</name>
</gene>
<keyword evidence="5" id="KW-0326">Glycosidase</keyword>
<dbReference type="InterPro" id="IPR044993">
    <property type="entry name" value="BXL"/>
</dbReference>
<dbReference type="KEGG" id="trc:DYE49_09070"/>
<keyword evidence="2" id="KW-0732">Signal</keyword>
<keyword evidence="3 5" id="KW-0378">Hydrolase</keyword>
<dbReference type="PANTHER" id="PTHR42721">
    <property type="entry name" value="SUGAR HYDROLASE-RELATED"/>
    <property type="match status" value="1"/>
</dbReference>
<dbReference type="Gene3D" id="3.20.20.300">
    <property type="entry name" value="Glycoside hydrolase, family 3, N-terminal domain"/>
    <property type="match status" value="1"/>
</dbReference>
<dbReference type="Gene3D" id="2.60.120.260">
    <property type="entry name" value="Galactose-binding domain-like"/>
    <property type="match status" value="1"/>
</dbReference>
<dbReference type="InterPro" id="IPR013783">
    <property type="entry name" value="Ig-like_fold"/>
</dbReference>
<comment type="similarity">
    <text evidence="1">Belongs to the glycosyl hydrolase 3 family.</text>
</comment>
<evidence type="ECO:0000313" key="6">
    <source>
        <dbReference type="EMBL" id="QOS40602.1"/>
    </source>
</evidence>
<dbReference type="SUPFAM" id="SSF52279">
    <property type="entry name" value="Beta-D-glucan exohydrolase, C-terminal domain"/>
    <property type="match status" value="1"/>
</dbReference>
<name>A0A840SA29_9SPIR</name>
<dbReference type="InterPro" id="IPR036881">
    <property type="entry name" value="Glyco_hydro_3_C_sf"/>
</dbReference>
<evidence type="ECO:0000259" key="4">
    <source>
        <dbReference type="SMART" id="SM01217"/>
    </source>
</evidence>
<dbReference type="InterPro" id="IPR026891">
    <property type="entry name" value="Fn3-like"/>
</dbReference>
<dbReference type="Gene3D" id="3.40.50.1700">
    <property type="entry name" value="Glycoside hydrolase family 3 C-terminal domain"/>
    <property type="match status" value="2"/>
</dbReference>
<dbReference type="Pfam" id="PF14310">
    <property type="entry name" value="Fn3-like"/>
    <property type="match status" value="1"/>
</dbReference>
<dbReference type="Gene3D" id="2.60.40.10">
    <property type="entry name" value="Immunoglobulins"/>
    <property type="match status" value="1"/>
</dbReference>
<reference evidence="6 8" key="1">
    <citation type="submission" date="2018-08" db="EMBL/GenBank/DDBJ databases">
        <title>The first complete genome of Treponema rectale (CHPAT), a commensal spirochete of the bovine rectum.</title>
        <authorList>
            <person name="Staton G.J."/>
            <person name="Clegg S.R."/>
            <person name="Carter S.D."/>
            <person name="Radford A.D."/>
            <person name="Darby A."/>
            <person name="Hall N."/>
            <person name="Birtles R.J."/>
            <person name="Evans N.J."/>
        </authorList>
    </citation>
    <scope>NUCLEOTIDE SEQUENCE [LARGE SCALE GENOMIC DNA]</scope>
    <source>
        <strain evidence="6 8">CHPA</strain>
    </source>
</reference>
<dbReference type="Pfam" id="PF00933">
    <property type="entry name" value="Glyco_hydro_3"/>
    <property type="match status" value="1"/>
</dbReference>
<dbReference type="PRINTS" id="PR00133">
    <property type="entry name" value="GLHYDRLASE3"/>
</dbReference>
<dbReference type="InterPro" id="IPR036962">
    <property type="entry name" value="Glyco_hydro_3_N_sf"/>
</dbReference>
<dbReference type="PANTHER" id="PTHR42721:SF3">
    <property type="entry name" value="BETA-D-XYLOSIDASE 5-RELATED"/>
    <property type="match status" value="1"/>
</dbReference>
<dbReference type="GO" id="GO:0009044">
    <property type="term" value="F:xylan 1,4-beta-xylosidase activity"/>
    <property type="evidence" value="ECO:0007669"/>
    <property type="project" value="InterPro"/>
</dbReference>
<dbReference type="SUPFAM" id="SSF51445">
    <property type="entry name" value="(Trans)glycosidases"/>
    <property type="match status" value="1"/>
</dbReference>
<evidence type="ECO:0000313" key="8">
    <source>
        <dbReference type="Proteomes" id="UP000593591"/>
    </source>
</evidence>
<feature type="domain" description="Fibronectin type III-like" evidence="4">
    <location>
        <begin position="748"/>
        <end position="818"/>
    </location>
</feature>
<dbReference type="EMBL" id="JACHFR010000001">
    <property type="protein sequence ID" value="MBB5217664.1"/>
    <property type="molecule type" value="Genomic_DNA"/>
</dbReference>
<dbReference type="AlphaFoldDB" id="A0A840SA29"/>
<dbReference type="RefSeq" id="WP_184651116.1">
    <property type="nucleotide sequence ID" value="NZ_JACHFR010000001.1"/>
</dbReference>
<sequence>MCRFKFNDKNLDDEKRLDDLMDRLTVEEKTGFIPTWNQAVERLGISEYGIGGEGAHGFVSREECSTTFPQTIALASTWNRELLEKIGSIISLEARAFYNTHDRKGGLCLWFPTIDMERNPMWGRTEEGYGEDPYLTGELASSIIRGCQAETDGRVKATCAPKHFFANNNEKDRCTCSCSVTPRNMHEYFLEPFERVFKKAAPYSVMTSYNSVNGIPMIQNPMLKKIIIEKCGLGKRGHAVCDGGDFSQNVELHHYYESHEKTLQAAFRNGADAMTDNPELVCSTIKSALDKGMISEKELDEHVRNILRVRMKLGMFDENGCVFDDIGKECICMQSSAELAFQSCAESVVLLKNEKSGDGEKLLPLKPKKKIAVIGNMADRVYEDWYSGKMPYSVSVLDALKRDYDGEILFCDSDDRINLYTEDGRPLVLDESRILKAGRKGEKPADFKMEDWGFGAVTLFNEDFHCWLQTVDDMPSDHQPDLDEIEAFRKNGGNGRLECSAEKLLSWFVSSLFNFIPSGNKNEYYIRSWNSTSVRCNGSEIIADGSEDSSESSEIFIVKTVSDGIEKACASASECDEVLYICGNNPVINGKEEVDRPSLKMPERMSYILKKVHEKNKQIVLLVVSSYPYAMEEEAALCKSVLWCAHGLQEQGNGIAAVLCGQVSPSGHLTLSWYKDERQTASLDDYDVIGSRQTYRYFDGNVLFPFGYGLSYSDVSYTNGKISSDKIDSAGMEVSFDAENTGNMKAAFVPQLYIHEKNCRIEFAEKKLCGFEKIILHPGEKRRISFKVDYADFSVYDVELEEMIVQKGRAVLTVGNSCEDGQMIFEADVVPDHDEEKIKYRNFARKVWAWNFNEAFSYILDERRGHDIPAVFSSEKKCSIVYRNVLFKKGCYEFRACISSSAACYLNIWQRGRNTKLLSRISLPNTGDVCAVPGKKRRRIWTEICSEIFFMEEVNDIVFEIEGDAGIHWFKFNERK</sequence>
<keyword evidence="7" id="KW-1185">Reference proteome</keyword>
<accession>A0A840SA29</accession>
<dbReference type="SMART" id="SM01217">
    <property type="entry name" value="Fn3_like"/>
    <property type="match status" value="1"/>
</dbReference>
<dbReference type="GO" id="GO:0008422">
    <property type="term" value="F:beta-glucosidase activity"/>
    <property type="evidence" value="ECO:0007669"/>
    <property type="project" value="UniProtKB-EC"/>
</dbReference>
<dbReference type="InterPro" id="IPR001764">
    <property type="entry name" value="Glyco_hydro_3_N"/>
</dbReference>
<evidence type="ECO:0000256" key="2">
    <source>
        <dbReference type="ARBA" id="ARBA00022729"/>
    </source>
</evidence>
<dbReference type="InterPro" id="IPR002772">
    <property type="entry name" value="Glyco_hydro_3_C"/>
</dbReference>
<dbReference type="EMBL" id="CP031517">
    <property type="protein sequence ID" value="QOS40602.1"/>
    <property type="molecule type" value="Genomic_DNA"/>
</dbReference>
<protein>
    <submittedName>
        <fullName evidence="5">Beta-glucosidase</fullName>
        <ecNumber evidence="5">3.2.1.21</ecNumber>
    </submittedName>
</protein>
<evidence type="ECO:0000256" key="3">
    <source>
        <dbReference type="ARBA" id="ARBA00022801"/>
    </source>
</evidence>
<dbReference type="Proteomes" id="UP000593591">
    <property type="component" value="Chromosome"/>
</dbReference>
<evidence type="ECO:0000256" key="1">
    <source>
        <dbReference type="ARBA" id="ARBA00005336"/>
    </source>
</evidence>
<dbReference type="GO" id="GO:0031222">
    <property type="term" value="P:arabinan catabolic process"/>
    <property type="evidence" value="ECO:0007669"/>
    <property type="project" value="TreeGrafter"/>
</dbReference>
<reference evidence="5 7" key="2">
    <citation type="submission" date="2020-08" db="EMBL/GenBank/DDBJ databases">
        <title>Genomic Encyclopedia of Type Strains, Phase IV (KMG-IV): sequencing the most valuable type-strain genomes for metagenomic binning, comparative biology and taxonomic classification.</title>
        <authorList>
            <person name="Goeker M."/>
        </authorList>
    </citation>
    <scope>NUCLEOTIDE SEQUENCE [LARGE SCALE GENOMIC DNA]</scope>
    <source>
        <strain evidence="5 7">DSM 103679</strain>
    </source>
</reference>
<dbReference type="Pfam" id="PF01915">
    <property type="entry name" value="Glyco_hydro_3_C"/>
    <property type="match status" value="1"/>
</dbReference>
<dbReference type="Proteomes" id="UP000578697">
    <property type="component" value="Unassembled WGS sequence"/>
</dbReference>
<dbReference type="GO" id="GO:0046556">
    <property type="term" value="F:alpha-L-arabinofuranosidase activity"/>
    <property type="evidence" value="ECO:0007669"/>
    <property type="project" value="TreeGrafter"/>
</dbReference>
<dbReference type="GO" id="GO:0045493">
    <property type="term" value="P:xylan catabolic process"/>
    <property type="evidence" value="ECO:0007669"/>
    <property type="project" value="InterPro"/>
</dbReference>
<proteinExistence type="inferred from homology"/>
<organism evidence="5 7">
    <name type="scientific">Treponema rectale</name>
    <dbReference type="NCBI Taxonomy" id="744512"/>
    <lineage>
        <taxon>Bacteria</taxon>
        <taxon>Pseudomonadati</taxon>
        <taxon>Spirochaetota</taxon>
        <taxon>Spirochaetia</taxon>
        <taxon>Spirochaetales</taxon>
        <taxon>Treponemataceae</taxon>
        <taxon>Treponema</taxon>
    </lineage>
</organism>
<evidence type="ECO:0000313" key="7">
    <source>
        <dbReference type="Proteomes" id="UP000578697"/>
    </source>
</evidence>
<dbReference type="EC" id="3.2.1.21" evidence="5"/>
<evidence type="ECO:0000313" key="5">
    <source>
        <dbReference type="EMBL" id="MBB5217664.1"/>
    </source>
</evidence>
<dbReference type="InterPro" id="IPR017853">
    <property type="entry name" value="GH"/>
</dbReference>